<evidence type="ECO:0000313" key="2">
    <source>
        <dbReference type="EMBL" id="QHT38537.1"/>
    </source>
</evidence>
<feature type="compositionally biased region" description="Basic residues" evidence="1">
    <location>
        <begin position="75"/>
        <end position="107"/>
    </location>
</feature>
<evidence type="ECO:0000256" key="1">
    <source>
        <dbReference type="SAM" id="MobiDB-lite"/>
    </source>
</evidence>
<feature type="compositionally biased region" description="Polar residues" evidence="1">
    <location>
        <begin position="152"/>
        <end position="166"/>
    </location>
</feature>
<feature type="region of interest" description="Disordered" evidence="1">
    <location>
        <begin position="67"/>
        <end position="181"/>
    </location>
</feature>
<dbReference type="AlphaFoldDB" id="A0A6C0F9K8"/>
<organism evidence="2">
    <name type="scientific">viral metagenome</name>
    <dbReference type="NCBI Taxonomy" id="1070528"/>
    <lineage>
        <taxon>unclassified sequences</taxon>
        <taxon>metagenomes</taxon>
        <taxon>organismal metagenomes</taxon>
    </lineage>
</organism>
<reference evidence="2" key="1">
    <citation type="journal article" date="2020" name="Nature">
        <title>Giant virus diversity and host interactions through global metagenomics.</title>
        <authorList>
            <person name="Schulz F."/>
            <person name="Roux S."/>
            <person name="Paez-Espino D."/>
            <person name="Jungbluth S."/>
            <person name="Walsh D.A."/>
            <person name="Denef V.J."/>
            <person name="McMahon K.D."/>
            <person name="Konstantinidis K.T."/>
            <person name="Eloe-Fadrosh E.A."/>
            <person name="Kyrpides N.C."/>
            <person name="Woyke T."/>
        </authorList>
    </citation>
    <scope>NUCLEOTIDE SEQUENCE</scope>
    <source>
        <strain evidence="2">GVMAG-S-ERX556106-38</strain>
    </source>
</reference>
<accession>A0A6C0F9K8</accession>
<protein>
    <submittedName>
        <fullName evidence="2">Uncharacterized protein</fullName>
    </submittedName>
</protein>
<sequence>MDGMASRMAMNAMIKMVDVFLGAGLRFQMALARSLANKAWWLAKVLSPSKIREILDMMEGITNQLKQVGGIQGGKRSKKSSKKKRSRKYRKTMKSKKAHSRKHKKHGGTNPPERRRVRYQQPLVRTPVTPNEHSPNVSDAQDVGIIPRPVLQRTTPSGPAPRSTTHPHAPTMNIDNFMSNR</sequence>
<dbReference type="EMBL" id="MN738832">
    <property type="protein sequence ID" value="QHT38537.1"/>
    <property type="molecule type" value="Genomic_DNA"/>
</dbReference>
<name>A0A6C0F9K8_9ZZZZ</name>
<proteinExistence type="predicted"/>
<feature type="compositionally biased region" description="Polar residues" evidence="1">
    <location>
        <begin position="128"/>
        <end position="139"/>
    </location>
</feature>